<accession>A0ABT3WNE4</accession>
<dbReference type="RefSeq" id="WP_266137958.1">
    <property type="nucleotide sequence ID" value="NZ_JANIDX010000008.1"/>
</dbReference>
<proteinExistence type="predicted"/>
<evidence type="ECO:0000313" key="2">
    <source>
        <dbReference type="Proteomes" id="UP001165575"/>
    </source>
</evidence>
<keyword evidence="2" id="KW-1185">Reference proteome</keyword>
<dbReference type="EMBL" id="JANIDX010000008">
    <property type="protein sequence ID" value="MCX5620438.1"/>
    <property type="molecule type" value="Genomic_DNA"/>
</dbReference>
<organism evidence="1 2">
    <name type="scientific">Bombella pollinis</name>
    <dbReference type="NCBI Taxonomy" id="2967337"/>
    <lineage>
        <taxon>Bacteria</taxon>
        <taxon>Pseudomonadati</taxon>
        <taxon>Pseudomonadota</taxon>
        <taxon>Alphaproteobacteria</taxon>
        <taxon>Acetobacterales</taxon>
        <taxon>Acetobacteraceae</taxon>
        <taxon>Bombella</taxon>
    </lineage>
</organism>
<sequence>MMRKLVKYVICRARDKDISEGLMDSFSSFGDEMKQSITLFRELNKISDWYAVDNLVSPVVKFYSSLARVMNFYGLLYDAIQDVLDIHENDSSSYEVNFGELYKNILFEDNKNLDIICFQKELEIFYGKLSSCRNSSFLKNFIFLEDEFTSFYKKEKDLQMAINVFFSEKAKHSEFYDVPFLLNINFFLIRVSDFLSACRISVCSLVEYM</sequence>
<evidence type="ECO:0000313" key="1">
    <source>
        <dbReference type="EMBL" id="MCX5620438.1"/>
    </source>
</evidence>
<reference evidence="1 2" key="1">
    <citation type="submission" date="2022-07" db="EMBL/GenBank/DDBJ databases">
        <title>Bombella genomes.</title>
        <authorList>
            <person name="Harer L."/>
            <person name="Styblova S."/>
            <person name="Ehrmann M."/>
        </authorList>
    </citation>
    <scope>NUCLEOTIDE SEQUENCE [LARGE SCALE GENOMIC DNA]</scope>
    <source>
        <strain evidence="1 2">TMW 2.2556</strain>
    </source>
</reference>
<protein>
    <submittedName>
        <fullName evidence="1">Uncharacterized protein</fullName>
    </submittedName>
</protein>
<gene>
    <name evidence="1" type="ORF">NQF89_08400</name>
</gene>
<dbReference type="Proteomes" id="UP001165575">
    <property type="component" value="Unassembled WGS sequence"/>
</dbReference>
<name>A0ABT3WNE4_9PROT</name>
<comment type="caution">
    <text evidence="1">The sequence shown here is derived from an EMBL/GenBank/DDBJ whole genome shotgun (WGS) entry which is preliminary data.</text>
</comment>